<evidence type="ECO:0000313" key="6">
    <source>
        <dbReference type="Proteomes" id="UP000189761"/>
    </source>
</evidence>
<evidence type="ECO:0000256" key="1">
    <source>
        <dbReference type="ARBA" id="ARBA00022448"/>
    </source>
</evidence>
<dbReference type="AlphaFoldDB" id="A0A8E2I7S6"/>
<dbReference type="GO" id="GO:0015188">
    <property type="term" value="F:L-isoleucine transmembrane transporter activity"/>
    <property type="evidence" value="ECO:0007669"/>
    <property type="project" value="TreeGrafter"/>
</dbReference>
<protein>
    <submittedName>
        <fullName evidence="5">High-affinity branched-chain amino acid ABC transporter ATP-binding protein LivG</fullName>
    </submittedName>
</protein>
<dbReference type="GO" id="GO:0015808">
    <property type="term" value="P:L-alanine transport"/>
    <property type="evidence" value="ECO:0007669"/>
    <property type="project" value="TreeGrafter"/>
</dbReference>
<evidence type="ECO:0000256" key="3">
    <source>
        <dbReference type="ARBA" id="ARBA00022840"/>
    </source>
</evidence>
<dbReference type="GO" id="GO:0005886">
    <property type="term" value="C:plasma membrane"/>
    <property type="evidence" value="ECO:0007669"/>
    <property type="project" value="TreeGrafter"/>
</dbReference>
<proteinExistence type="predicted"/>
<dbReference type="Pfam" id="PF00005">
    <property type="entry name" value="ABC_tran"/>
    <property type="match status" value="1"/>
</dbReference>
<keyword evidence="2" id="KW-0547">Nucleotide-binding</keyword>
<dbReference type="PANTHER" id="PTHR45772:SF7">
    <property type="entry name" value="AMINO ACID ABC TRANSPORTER ATP-BINDING PROTEIN"/>
    <property type="match status" value="1"/>
</dbReference>
<dbReference type="Proteomes" id="UP000189761">
    <property type="component" value="Unassembled WGS sequence"/>
</dbReference>
<sequence>MISDPILEIKGLTKSFGGVLAINNVDFHVSEKEIVAIIGPNGAGKTTLFNMITGVIPPSSGYVTFYRRKITRMKPFLIAAEGITRTFQNMQIFENMNVVENVMTGTHIRFRTGILHAGFRLPHVKREESQAFEIAMECLDMVGIRHLAYEETKSLPYGNLRLVEIARAAAANPKMILLDEPMAGLNPEESRQLVEVIRRMRSDGMTFLFIEHDMETVMNISDRIIVLDYGEKIAEGTPEEIYMNKRVISAYLGEEVGS</sequence>
<name>A0A8E2I7S6_9BACI</name>
<keyword evidence="3 5" id="KW-0067">ATP-binding</keyword>
<comment type="caution">
    <text evidence="5">The sequence shown here is derived from an EMBL/GenBank/DDBJ whole genome shotgun (WGS) entry which is preliminary data.</text>
</comment>
<feature type="domain" description="ABC transporter" evidence="4">
    <location>
        <begin position="7"/>
        <end position="254"/>
    </location>
</feature>
<dbReference type="InterPro" id="IPR003439">
    <property type="entry name" value="ABC_transporter-like_ATP-bd"/>
</dbReference>
<dbReference type="GO" id="GO:0005304">
    <property type="term" value="F:L-valine transmembrane transporter activity"/>
    <property type="evidence" value="ECO:0007669"/>
    <property type="project" value="TreeGrafter"/>
</dbReference>
<accession>A0A8E2I7S6</accession>
<dbReference type="SUPFAM" id="SSF52540">
    <property type="entry name" value="P-loop containing nucleoside triphosphate hydrolases"/>
    <property type="match status" value="1"/>
</dbReference>
<keyword evidence="1" id="KW-0813">Transport</keyword>
<keyword evidence="6" id="KW-1185">Reference proteome</keyword>
<dbReference type="GO" id="GO:1903806">
    <property type="term" value="P:L-isoleucine import across plasma membrane"/>
    <property type="evidence" value="ECO:0007669"/>
    <property type="project" value="TreeGrafter"/>
</dbReference>
<dbReference type="InterPro" id="IPR051120">
    <property type="entry name" value="ABC_AA/LPS_Transport"/>
</dbReference>
<dbReference type="RefSeq" id="WP_078111427.1">
    <property type="nucleotide sequence ID" value="NZ_CP065424.1"/>
</dbReference>
<dbReference type="CDD" id="cd03219">
    <property type="entry name" value="ABC_Mj1267_LivG_branched"/>
    <property type="match status" value="1"/>
</dbReference>
<dbReference type="InterPro" id="IPR032823">
    <property type="entry name" value="BCA_ABC_TP_C"/>
</dbReference>
<dbReference type="GO" id="GO:0042941">
    <property type="term" value="P:D-alanine transmembrane transport"/>
    <property type="evidence" value="ECO:0007669"/>
    <property type="project" value="TreeGrafter"/>
</dbReference>
<dbReference type="GO" id="GO:0016887">
    <property type="term" value="F:ATP hydrolysis activity"/>
    <property type="evidence" value="ECO:0007669"/>
    <property type="project" value="InterPro"/>
</dbReference>
<gene>
    <name evidence="5" type="primary">livG</name>
    <name evidence="5" type="ORF">BWZ43_24360</name>
</gene>
<evidence type="ECO:0000259" key="4">
    <source>
        <dbReference type="PROSITE" id="PS50893"/>
    </source>
</evidence>
<dbReference type="InterPro" id="IPR027417">
    <property type="entry name" value="P-loop_NTPase"/>
</dbReference>
<dbReference type="Gene3D" id="3.40.50.300">
    <property type="entry name" value="P-loop containing nucleotide triphosphate hydrolases"/>
    <property type="match status" value="1"/>
</dbReference>
<dbReference type="FunFam" id="3.40.50.300:FF:000421">
    <property type="entry name" value="Branched-chain amino acid ABC transporter ATP-binding protein"/>
    <property type="match status" value="1"/>
</dbReference>
<dbReference type="InterPro" id="IPR003593">
    <property type="entry name" value="AAA+_ATPase"/>
</dbReference>
<dbReference type="PANTHER" id="PTHR45772">
    <property type="entry name" value="CONSERVED COMPONENT OF ABC TRANSPORTER FOR NATURAL AMINO ACIDS-RELATED"/>
    <property type="match status" value="1"/>
</dbReference>
<dbReference type="EMBL" id="MTLA01000452">
    <property type="protein sequence ID" value="OOP65795.1"/>
    <property type="molecule type" value="Genomic_DNA"/>
</dbReference>
<reference evidence="5 6" key="1">
    <citation type="submission" date="2017-01" db="EMBL/GenBank/DDBJ databases">
        <title>Draft genome sequence of Bacillus oleronius.</title>
        <authorList>
            <person name="Allam M."/>
        </authorList>
    </citation>
    <scope>NUCLEOTIDE SEQUENCE [LARGE SCALE GENOMIC DNA]</scope>
    <source>
        <strain evidence="5 6">DSM 9356</strain>
    </source>
</reference>
<dbReference type="Pfam" id="PF12399">
    <property type="entry name" value="BCA_ABC_TP_C"/>
    <property type="match status" value="1"/>
</dbReference>
<dbReference type="GO" id="GO:0005524">
    <property type="term" value="F:ATP binding"/>
    <property type="evidence" value="ECO:0007669"/>
    <property type="project" value="UniProtKB-KW"/>
</dbReference>
<evidence type="ECO:0000256" key="2">
    <source>
        <dbReference type="ARBA" id="ARBA00022741"/>
    </source>
</evidence>
<dbReference type="SMART" id="SM00382">
    <property type="entry name" value="AAA"/>
    <property type="match status" value="1"/>
</dbReference>
<organism evidence="5 6">
    <name type="scientific">Heyndrickxia oleronia</name>
    <dbReference type="NCBI Taxonomy" id="38875"/>
    <lineage>
        <taxon>Bacteria</taxon>
        <taxon>Bacillati</taxon>
        <taxon>Bacillota</taxon>
        <taxon>Bacilli</taxon>
        <taxon>Bacillales</taxon>
        <taxon>Bacillaceae</taxon>
        <taxon>Heyndrickxia</taxon>
    </lineage>
</organism>
<dbReference type="GO" id="GO:1903805">
    <property type="term" value="P:L-valine import across plasma membrane"/>
    <property type="evidence" value="ECO:0007669"/>
    <property type="project" value="TreeGrafter"/>
</dbReference>
<dbReference type="GO" id="GO:0015192">
    <property type="term" value="F:L-phenylalanine transmembrane transporter activity"/>
    <property type="evidence" value="ECO:0007669"/>
    <property type="project" value="TreeGrafter"/>
</dbReference>
<dbReference type="PROSITE" id="PS50893">
    <property type="entry name" value="ABC_TRANSPORTER_2"/>
    <property type="match status" value="1"/>
</dbReference>
<evidence type="ECO:0000313" key="5">
    <source>
        <dbReference type="EMBL" id="OOP65795.1"/>
    </source>
</evidence>